<dbReference type="PANTHER" id="PTHR34065:SF1">
    <property type="entry name" value="CELL DIVISION CONTROL PROTEIN 14"/>
    <property type="match status" value="1"/>
</dbReference>
<evidence type="ECO:0000313" key="1">
    <source>
        <dbReference type="EMBL" id="KAL2920058.1"/>
    </source>
</evidence>
<dbReference type="InterPro" id="IPR011989">
    <property type="entry name" value="ARM-like"/>
</dbReference>
<dbReference type="EMBL" id="JADGIZ020000001">
    <property type="protein sequence ID" value="KAL2920058.1"/>
    <property type="molecule type" value="Genomic_DNA"/>
</dbReference>
<dbReference type="SUPFAM" id="SSF48371">
    <property type="entry name" value="ARM repeat"/>
    <property type="match status" value="1"/>
</dbReference>
<reference evidence="1 2" key="1">
    <citation type="submission" date="2023-09" db="EMBL/GenBank/DDBJ databases">
        <title>Pangenome analysis of Batrachochytrium dendrobatidis and related Chytrids.</title>
        <authorList>
            <person name="Yacoub M.N."/>
            <person name="Stajich J.E."/>
            <person name="James T.Y."/>
        </authorList>
    </citation>
    <scope>NUCLEOTIDE SEQUENCE [LARGE SCALE GENOMIC DNA]</scope>
    <source>
        <strain evidence="1 2">JEL0888</strain>
    </source>
</reference>
<name>A0ABR4NKK9_9FUNG</name>
<dbReference type="Gene3D" id="1.25.10.10">
    <property type="entry name" value="Leucine-rich Repeat Variant"/>
    <property type="match status" value="1"/>
</dbReference>
<keyword evidence="2" id="KW-1185">Reference proteome</keyword>
<dbReference type="InterPro" id="IPR012535">
    <property type="entry name" value="Cell_div_Cdc14"/>
</dbReference>
<gene>
    <name evidence="1" type="ORF">HK105_200124</name>
</gene>
<evidence type="ECO:0000313" key="2">
    <source>
        <dbReference type="Proteomes" id="UP001527925"/>
    </source>
</evidence>
<accession>A0ABR4NKK9</accession>
<protein>
    <submittedName>
        <fullName evidence="1">Uncharacterized protein</fullName>
    </submittedName>
</protein>
<dbReference type="Proteomes" id="UP001527925">
    <property type="component" value="Unassembled WGS sequence"/>
</dbReference>
<organism evidence="1 2">
    <name type="scientific">Polyrhizophydium stewartii</name>
    <dbReference type="NCBI Taxonomy" id="2732419"/>
    <lineage>
        <taxon>Eukaryota</taxon>
        <taxon>Fungi</taxon>
        <taxon>Fungi incertae sedis</taxon>
        <taxon>Chytridiomycota</taxon>
        <taxon>Chytridiomycota incertae sedis</taxon>
        <taxon>Chytridiomycetes</taxon>
        <taxon>Rhizophydiales</taxon>
        <taxon>Rhizophydiales incertae sedis</taxon>
        <taxon>Polyrhizophydium</taxon>
    </lineage>
</organism>
<dbReference type="Pfam" id="PF08045">
    <property type="entry name" value="CDC14"/>
    <property type="match status" value="1"/>
</dbReference>
<dbReference type="InterPro" id="IPR016024">
    <property type="entry name" value="ARM-type_fold"/>
</dbReference>
<dbReference type="PANTHER" id="PTHR34065">
    <property type="entry name" value="CELL DIVISION CONTROL PROTEIN 14"/>
    <property type="match status" value="1"/>
</dbReference>
<proteinExistence type="predicted"/>
<sequence>MLASMTADERSIFAILQQEQDCAIQSLLLDLLKKRMAPAPTIDSAHTVVLLDLLQGVALIHYGSKLRSGDKTTLAMLLTFLASKESSVVVAALEALESILVDSSASTRAFEQVGGLALVCQILKQRRSPETVLHKCIELLCVYLQPEDENPDARLAEPAEKAEEALGRKQHSVEQLLGRSFVQRLMGATA</sequence>
<comment type="caution">
    <text evidence="1">The sequence shown here is derived from an EMBL/GenBank/DDBJ whole genome shotgun (WGS) entry which is preliminary data.</text>
</comment>